<sequence length="289" mass="31596">MSPSQCPSTVSSPNEAISRSKDDFLYHFGLSSAAVDMKKMFGDVKFVCAGGSASRSKQYADEFAKDIGLPKSPNLSRSDRFVIYKTGPVLWINHGMGAPSLSIMLIETLKLLHHAEAEDVCFVRLGTSGGVGVPPGTVIISSCALNGELNEEYAQWIAGRKVVRPTQLCPQMAAALATLAAQMKMPAESGKTLSADDFYEGQMRLDGFFCEYTQQDKMSFLSDLHSRGVRNIEMESTAFAALTGRAGMRAAVVCVALLNRMIDDQVTISKETYIEYETRPFKLVSTFIR</sequence>
<feature type="binding site" evidence="2">
    <location>
        <position position="80"/>
    </location>
    <ligand>
        <name>phosphate</name>
        <dbReference type="ChEBI" id="CHEBI:43474"/>
    </ligand>
</feature>
<dbReference type="Pfam" id="PF01048">
    <property type="entry name" value="PNP_UDP_1"/>
    <property type="match status" value="1"/>
</dbReference>
<feature type="binding site" evidence="2">
    <location>
        <begin position="124"/>
        <end position="127"/>
    </location>
    <ligand>
        <name>phosphate</name>
        <dbReference type="ChEBI" id="CHEBI:43474"/>
    </ligand>
</feature>
<dbReference type="GO" id="GO:0006218">
    <property type="term" value="P:uridine catabolic process"/>
    <property type="evidence" value="ECO:0007669"/>
    <property type="project" value="TreeGrafter"/>
</dbReference>
<protein>
    <recommendedName>
        <fullName evidence="3">Nucleoside phosphorylase domain-containing protein</fullName>
    </recommendedName>
</protein>
<dbReference type="InterPro" id="IPR000845">
    <property type="entry name" value="Nucleoside_phosphorylase_d"/>
</dbReference>
<keyword evidence="5" id="KW-1185">Reference proteome</keyword>
<accession>A0AAV5WEX4</accession>
<feature type="domain" description="Nucleoside phosphorylase" evidence="3">
    <location>
        <begin position="46"/>
        <end position="289"/>
    </location>
</feature>
<feature type="binding site" evidence="2">
    <location>
        <position position="204"/>
    </location>
    <ligand>
        <name>substrate</name>
    </ligand>
</feature>
<dbReference type="GO" id="GO:0004850">
    <property type="term" value="F:uridine phosphorylase activity"/>
    <property type="evidence" value="ECO:0007669"/>
    <property type="project" value="InterPro"/>
</dbReference>
<comment type="caution">
    <text evidence="4">The sequence shown here is derived from an EMBL/GenBank/DDBJ whole genome shotgun (WGS) entry which is preliminary data.</text>
</comment>
<name>A0AAV5WEX4_9BILA</name>
<dbReference type="CDD" id="cd17763">
    <property type="entry name" value="UP_hUPP-like"/>
    <property type="match status" value="1"/>
</dbReference>
<dbReference type="InterPro" id="IPR010059">
    <property type="entry name" value="Uridine_phosphorylase_euk"/>
</dbReference>
<evidence type="ECO:0000259" key="3">
    <source>
        <dbReference type="Pfam" id="PF01048"/>
    </source>
</evidence>
<dbReference type="GO" id="GO:0005829">
    <property type="term" value="C:cytosol"/>
    <property type="evidence" value="ECO:0007669"/>
    <property type="project" value="TreeGrafter"/>
</dbReference>
<gene>
    <name evidence="4" type="ORF">PFISCL1PPCAC_20540</name>
</gene>
<reference evidence="4" key="1">
    <citation type="submission" date="2023-10" db="EMBL/GenBank/DDBJ databases">
        <title>Genome assembly of Pristionchus species.</title>
        <authorList>
            <person name="Yoshida K."/>
            <person name="Sommer R.J."/>
        </authorList>
    </citation>
    <scope>NUCLEOTIDE SEQUENCE</scope>
    <source>
        <strain evidence="4">RS5133</strain>
    </source>
</reference>
<dbReference type="Gene3D" id="3.40.50.1580">
    <property type="entry name" value="Nucleoside phosphorylase domain"/>
    <property type="match status" value="1"/>
</dbReference>
<evidence type="ECO:0000256" key="1">
    <source>
        <dbReference type="ARBA" id="ARBA00010456"/>
    </source>
</evidence>
<dbReference type="SUPFAM" id="SSF53167">
    <property type="entry name" value="Purine and uridine phosphorylases"/>
    <property type="match status" value="1"/>
</dbReference>
<proteinExistence type="inferred from homology"/>
<organism evidence="4 5">
    <name type="scientific">Pristionchus fissidentatus</name>
    <dbReference type="NCBI Taxonomy" id="1538716"/>
    <lineage>
        <taxon>Eukaryota</taxon>
        <taxon>Metazoa</taxon>
        <taxon>Ecdysozoa</taxon>
        <taxon>Nematoda</taxon>
        <taxon>Chromadorea</taxon>
        <taxon>Rhabditida</taxon>
        <taxon>Rhabditina</taxon>
        <taxon>Diplogasteromorpha</taxon>
        <taxon>Diplogasteroidea</taxon>
        <taxon>Neodiplogasteridae</taxon>
        <taxon>Pristionchus</taxon>
    </lineage>
</organism>
<dbReference type="AlphaFoldDB" id="A0AAV5WEX4"/>
<dbReference type="PANTHER" id="PTHR43691:SF11">
    <property type="entry name" value="FI09636P-RELATED"/>
    <property type="match status" value="1"/>
</dbReference>
<feature type="binding site" evidence="2">
    <location>
        <position position="202"/>
    </location>
    <ligand>
        <name>substrate</name>
    </ligand>
</feature>
<dbReference type="GO" id="GO:0009166">
    <property type="term" value="P:nucleotide catabolic process"/>
    <property type="evidence" value="ECO:0007669"/>
    <property type="project" value="InterPro"/>
</dbReference>
<dbReference type="EMBL" id="BTSY01000005">
    <property type="protein sequence ID" value="GMT29243.1"/>
    <property type="molecule type" value="Genomic_DNA"/>
</dbReference>
<evidence type="ECO:0000313" key="4">
    <source>
        <dbReference type="EMBL" id="GMT29243.1"/>
    </source>
</evidence>
<evidence type="ECO:0000256" key="2">
    <source>
        <dbReference type="PIRSR" id="PIRSR610059-50"/>
    </source>
</evidence>
<dbReference type="InterPro" id="IPR035994">
    <property type="entry name" value="Nucleoside_phosphorylase_sf"/>
</dbReference>
<dbReference type="NCBIfam" id="TIGR01719">
    <property type="entry name" value="euk_UDPppase"/>
    <property type="match status" value="1"/>
</dbReference>
<dbReference type="Proteomes" id="UP001432322">
    <property type="component" value="Unassembled WGS sequence"/>
</dbReference>
<feature type="non-terminal residue" evidence="4">
    <location>
        <position position="289"/>
    </location>
</feature>
<comment type="similarity">
    <text evidence="1">Belongs to the PNP/UDP phosphorylase family.</text>
</comment>
<dbReference type="PANTHER" id="PTHR43691">
    <property type="entry name" value="URIDINE PHOSPHORYLASE"/>
    <property type="match status" value="1"/>
</dbReference>
<evidence type="ECO:0000313" key="5">
    <source>
        <dbReference type="Proteomes" id="UP001432322"/>
    </source>
</evidence>